<proteinExistence type="predicted"/>
<comment type="caution">
    <text evidence="2">The sequence shown here is derived from an EMBL/GenBank/DDBJ whole genome shotgun (WGS) entry which is preliminary data.</text>
</comment>
<accession>A0ABV8MWW2</accession>
<organism evidence="2 3">
    <name type="scientific">Chitinimonas lacunae</name>
    <dbReference type="NCBI Taxonomy" id="1963018"/>
    <lineage>
        <taxon>Bacteria</taxon>
        <taxon>Pseudomonadati</taxon>
        <taxon>Pseudomonadota</taxon>
        <taxon>Betaproteobacteria</taxon>
        <taxon>Neisseriales</taxon>
        <taxon>Chitinibacteraceae</taxon>
        <taxon>Chitinimonas</taxon>
    </lineage>
</organism>
<feature type="domain" description="DUF7931" evidence="1">
    <location>
        <begin position="19"/>
        <end position="154"/>
    </location>
</feature>
<dbReference type="Proteomes" id="UP001595791">
    <property type="component" value="Unassembled WGS sequence"/>
</dbReference>
<dbReference type="Pfam" id="PF25559">
    <property type="entry name" value="DUF7931"/>
    <property type="match status" value="1"/>
</dbReference>
<reference evidence="3" key="1">
    <citation type="journal article" date="2019" name="Int. J. Syst. Evol. Microbiol.">
        <title>The Global Catalogue of Microorganisms (GCM) 10K type strain sequencing project: providing services to taxonomists for standard genome sequencing and annotation.</title>
        <authorList>
            <consortium name="The Broad Institute Genomics Platform"/>
            <consortium name="The Broad Institute Genome Sequencing Center for Infectious Disease"/>
            <person name="Wu L."/>
            <person name="Ma J."/>
        </authorList>
    </citation>
    <scope>NUCLEOTIDE SEQUENCE [LARGE SCALE GENOMIC DNA]</scope>
    <source>
        <strain evidence="3">LMG 29894</strain>
    </source>
</reference>
<dbReference type="EMBL" id="JBHSBU010000001">
    <property type="protein sequence ID" value="MFC4161501.1"/>
    <property type="molecule type" value="Genomic_DNA"/>
</dbReference>
<evidence type="ECO:0000313" key="3">
    <source>
        <dbReference type="Proteomes" id="UP001595791"/>
    </source>
</evidence>
<dbReference type="InterPro" id="IPR057691">
    <property type="entry name" value="DUF7931"/>
</dbReference>
<sequence>MTTRPFDTLEQYRVEIQFALQQAARRVDWFDIDLSAAGAAERASADALKRMLAGSRLARVRLLLHDDNYFHRHCPRLASLLAVYGHAFEVRLIDDSHKTERENWLLADGLLVRRYHADAMRGEATSEGRTIAGCRQRFESMWEIAVPPSEGRRLFI</sequence>
<protein>
    <recommendedName>
        <fullName evidence="1">DUF7931 domain-containing protein</fullName>
    </recommendedName>
</protein>
<evidence type="ECO:0000259" key="1">
    <source>
        <dbReference type="Pfam" id="PF25559"/>
    </source>
</evidence>
<keyword evidence="3" id="KW-1185">Reference proteome</keyword>
<evidence type="ECO:0000313" key="2">
    <source>
        <dbReference type="EMBL" id="MFC4161501.1"/>
    </source>
</evidence>
<name>A0ABV8MWW2_9NEIS</name>
<dbReference type="RefSeq" id="WP_378167513.1">
    <property type="nucleotide sequence ID" value="NZ_JBHSBU010000001.1"/>
</dbReference>
<gene>
    <name evidence="2" type="ORF">ACFOW7_19370</name>
</gene>